<name>A0ABU3KAS0_9BACT</name>
<dbReference type="InterPro" id="IPR036265">
    <property type="entry name" value="HIT-like_sf"/>
</dbReference>
<protein>
    <submittedName>
        <fullName evidence="3">HIT family protein</fullName>
    </submittedName>
</protein>
<keyword evidence="4" id="KW-1185">Reference proteome</keyword>
<feature type="domain" description="HIT" evidence="2">
    <location>
        <begin position="7"/>
        <end position="111"/>
    </location>
</feature>
<dbReference type="RefSeq" id="WP_313834140.1">
    <property type="nucleotide sequence ID" value="NZ_JAQOUE010000001.1"/>
</dbReference>
<accession>A0ABU3KAS0</accession>
<reference evidence="3 4" key="1">
    <citation type="journal article" date="2023" name="ISME J.">
        <title>Cultivation and genomic characterization of novel and ubiquitous marine nitrite-oxidizing bacteria from the Nitrospirales.</title>
        <authorList>
            <person name="Mueller A.J."/>
            <person name="Daebeler A."/>
            <person name="Herbold C.W."/>
            <person name="Kirkegaard R.H."/>
            <person name="Daims H."/>
        </authorList>
    </citation>
    <scope>NUCLEOTIDE SEQUENCE [LARGE SCALE GENOMIC DNA]</scope>
    <source>
        <strain evidence="3 4">EB</strain>
    </source>
</reference>
<dbReference type="InterPro" id="IPR011146">
    <property type="entry name" value="HIT-like"/>
</dbReference>
<dbReference type="EMBL" id="JAQOUE010000001">
    <property type="protein sequence ID" value="MDT7043574.1"/>
    <property type="molecule type" value="Genomic_DNA"/>
</dbReference>
<dbReference type="SUPFAM" id="SSF54197">
    <property type="entry name" value="HIT-like"/>
    <property type="match status" value="1"/>
</dbReference>
<evidence type="ECO:0000313" key="3">
    <source>
        <dbReference type="EMBL" id="MDT7043574.1"/>
    </source>
</evidence>
<evidence type="ECO:0000313" key="4">
    <source>
        <dbReference type="Proteomes" id="UP001250932"/>
    </source>
</evidence>
<evidence type="ECO:0000259" key="2">
    <source>
        <dbReference type="PROSITE" id="PS51084"/>
    </source>
</evidence>
<dbReference type="Gene3D" id="3.30.428.10">
    <property type="entry name" value="HIT-like"/>
    <property type="match status" value="1"/>
</dbReference>
<feature type="short sequence motif" description="Histidine triad motif" evidence="1">
    <location>
        <begin position="96"/>
        <end position="100"/>
    </location>
</feature>
<dbReference type="PROSITE" id="PS51084">
    <property type="entry name" value="HIT_2"/>
    <property type="match status" value="1"/>
</dbReference>
<organism evidence="3 4">
    <name type="scientific">Candidatus Nitronereus thalassa</name>
    <dbReference type="NCBI Taxonomy" id="3020898"/>
    <lineage>
        <taxon>Bacteria</taxon>
        <taxon>Pseudomonadati</taxon>
        <taxon>Nitrospirota</taxon>
        <taxon>Nitrospiria</taxon>
        <taxon>Nitrospirales</taxon>
        <taxon>Nitrospiraceae</taxon>
        <taxon>Candidatus Nitronereus</taxon>
    </lineage>
</organism>
<dbReference type="Pfam" id="PF01230">
    <property type="entry name" value="HIT"/>
    <property type="match status" value="1"/>
</dbReference>
<proteinExistence type="predicted"/>
<dbReference type="Proteomes" id="UP001250932">
    <property type="component" value="Unassembled WGS sequence"/>
</dbReference>
<gene>
    <name evidence="3" type="ORF">PPG34_14550</name>
</gene>
<comment type="caution">
    <text evidence="3">The sequence shown here is derived from an EMBL/GenBank/DDBJ whole genome shotgun (WGS) entry which is preliminary data.</text>
</comment>
<sequence>MDDQTQKNCKICEKAWPLANHFIGALGLTDAYLFEDQFFPGWTVLVLKEHQTELFQLTQGERGQLMEEVSLVGENLTQVYSVRKINSELLGNQVPHIHWHVVPRLIADPAPLKPVWSVSHEPVRLTDKDLAERLRLLRGALRIS</sequence>
<evidence type="ECO:0000256" key="1">
    <source>
        <dbReference type="PROSITE-ProRule" id="PRU00464"/>
    </source>
</evidence>